<name>A0AAV4MAM5_CAEEX</name>
<sequence length="184" mass="19895">MDQSLAKRSSRPGVGFPAPDGIVTTTGVIKREQAERAGGPSAGRARHPRDGHPFLAGERPPPLQHRGGHPAAVGGAQADGGAQDLPDTLVMYGAVYCLLQLLPGVRRPVAAQDRHQEGQRPSSSLNQPLFLLYTASFPINCPGPKTRMGHFNSHPPFFLFLLNIQEYIVQLTRICCISFQLAQL</sequence>
<dbReference type="Proteomes" id="UP001054945">
    <property type="component" value="Unassembled WGS sequence"/>
</dbReference>
<proteinExistence type="predicted"/>
<gene>
    <name evidence="2" type="ORF">CEXT_810911</name>
</gene>
<reference evidence="2 3" key="1">
    <citation type="submission" date="2021-06" db="EMBL/GenBank/DDBJ databases">
        <title>Caerostris extrusa draft genome.</title>
        <authorList>
            <person name="Kono N."/>
            <person name="Arakawa K."/>
        </authorList>
    </citation>
    <scope>NUCLEOTIDE SEQUENCE [LARGE SCALE GENOMIC DNA]</scope>
</reference>
<accession>A0AAV4MAM5</accession>
<comment type="caution">
    <text evidence="2">The sequence shown here is derived from an EMBL/GenBank/DDBJ whole genome shotgun (WGS) entry which is preliminary data.</text>
</comment>
<dbReference type="EMBL" id="BPLR01019543">
    <property type="protein sequence ID" value="GIX69064.1"/>
    <property type="molecule type" value="Genomic_DNA"/>
</dbReference>
<protein>
    <submittedName>
        <fullName evidence="2">Uncharacterized protein</fullName>
    </submittedName>
</protein>
<dbReference type="AlphaFoldDB" id="A0AAV4MAM5"/>
<evidence type="ECO:0000256" key="1">
    <source>
        <dbReference type="SAM" id="MobiDB-lite"/>
    </source>
</evidence>
<keyword evidence="3" id="KW-1185">Reference proteome</keyword>
<evidence type="ECO:0000313" key="2">
    <source>
        <dbReference type="EMBL" id="GIX69064.1"/>
    </source>
</evidence>
<organism evidence="2 3">
    <name type="scientific">Caerostris extrusa</name>
    <name type="common">Bark spider</name>
    <name type="synonym">Caerostris bankana</name>
    <dbReference type="NCBI Taxonomy" id="172846"/>
    <lineage>
        <taxon>Eukaryota</taxon>
        <taxon>Metazoa</taxon>
        <taxon>Ecdysozoa</taxon>
        <taxon>Arthropoda</taxon>
        <taxon>Chelicerata</taxon>
        <taxon>Arachnida</taxon>
        <taxon>Araneae</taxon>
        <taxon>Araneomorphae</taxon>
        <taxon>Entelegynae</taxon>
        <taxon>Araneoidea</taxon>
        <taxon>Araneidae</taxon>
        <taxon>Caerostris</taxon>
    </lineage>
</organism>
<evidence type="ECO:0000313" key="3">
    <source>
        <dbReference type="Proteomes" id="UP001054945"/>
    </source>
</evidence>
<feature type="region of interest" description="Disordered" evidence="1">
    <location>
        <begin position="1"/>
        <end position="77"/>
    </location>
</feature>